<gene>
    <name evidence="1" type="ORF">DW944_11305</name>
</gene>
<dbReference type="AlphaFoldDB" id="A0A413R544"/>
<protein>
    <submittedName>
        <fullName evidence="1">Uncharacterized protein</fullName>
    </submittedName>
</protein>
<dbReference type="RefSeq" id="WP_117971707.1">
    <property type="nucleotide sequence ID" value="NZ_CAUBDO010000041.1"/>
</dbReference>
<keyword evidence="2" id="KW-1185">Reference proteome</keyword>
<evidence type="ECO:0000313" key="1">
    <source>
        <dbReference type="EMBL" id="RHA16805.1"/>
    </source>
</evidence>
<proteinExistence type="predicted"/>
<dbReference type="Proteomes" id="UP000284779">
    <property type="component" value="Unassembled WGS sequence"/>
</dbReference>
<organism evidence="1 2">
    <name type="scientific">Eubacterium ventriosum</name>
    <dbReference type="NCBI Taxonomy" id="39496"/>
    <lineage>
        <taxon>Bacteria</taxon>
        <taxon>Bacillati</taxon>
        <taxon>Bacillota</taxon>
        <taxon>Clostridia</taxon>
        <taxon>Eubacteriales</taxon>
        <taxon>Eubacteriaceae</taxon>
        <taxon>Eubacterium</taxon>
    </lineage>
</organism>
<accession>A0A413R544</accession>
<sequence length="109" mass="13086">MKKKKVLIIFILCVLVIGIPYMNVEIKTYKYGDQFKDRYTDTNMIESIEYYKVFSYSETKAKVLYVELGHETVNLVWFKKEDGKWMYDNCETIWSQNGSADGWTFPFYR</sequence>
<name>A0A413R544_9FIRM</name>
<reference evidence="1 2" key="1">
    <citation type="submission" date="2018-08" db="EMBL/GenBank/DDBJ databases">
        <title>A genome reference for cultivated species of the human gut microbiota.</title>
        <authorList>
            <person name="Zou Y."/>
            <person name="Xue W."/>
            <person name="Luo G."/>
        </authorList>
    </citation>
    <scope>NUCLEOTIDE SEQUENCE [LARGE SCALE GENOMIC DNA]</scope>
    <source>
        <strain evidence="1 2">AM44-11BH</strain>
    </source>
</reference>
<evidence type="ECO:0000313" key="2">
    <source>
        <dbReference type="Proteomes" id="UP000284779"/>
    </source>
</evidence>
<comment type="caution">
    <text evidence="1">The sequence shown here is derived from an EMBL/GenBank/DDBJ whole genome shotgun (WGS) entry which is preliminary data.</text>
</comment>
<dbReference type="EMBL" id="QSFD01000015">
    <property type="protein sequence ID" value="RHA16805.1"/>
    <property type="molecule type" value="Genomic_DNA"/>
</dbReference>